<name>A0A1D3CYA8_9EIME</name>
<dbReference type="GO" id="GO:0030126">
    <property type="term" value="C:COPI vesicle coat"/>
    <property type="evidence" value="ECO:0007669"/>
    <property type="project" value="InterPro"/>
</dbReference>
<proteinExistence type="predicted"/>
<accession>A0A1D3CYA8</accession>
<dbReference type="InterPro" id="IPR017106">
    <property type="entry name" value="Coatomer_gsu"/>
</dbReference>
<gene>
    <name evidence="6" type="ORF">cyc_09019</name>
</gene>
<sequence>MLDASTFRSKLQRTLQLDLPSFGVGNSSKGVLPSSRGLLSGSLEGTDKGKVLQDARCFSVSPADPVCCARVVAKVLYLLQQGVQLTAEETSVLFFGLTRLFHCRDEHLRGLVYLLLRRLPVSSSEGFVVTSSLTRDATDANPNFRASALRCLCTLADAAVTAQTERYVRTAFTDASSTVASAASLCGIALLSVAPEAVKRWSGEAQGCIASAAPFASAFGALSLLCSSGKSAARFAATRTLSQLSGFACCRPYLSSTGSALEVVLSGSNKMAAATAVAVLLKTASESSIDRLMRLVSSLATDAAASEPLKLSLIASVVSLSLLYPKKHKPLLAFLSACLREEGSLTVKTAAIKALLVLLKQVPAAREACLSFLCEFIEDCEYPSLCSKVLCLLGDEAATWSEGGSSAPQGGGGVSLASLAGSSSSSGEYLRHIFNRIALETSSVRAAGVDALAKVGKSCSSKRDDVLLLLAVTAATDPDDEVRDRAFAMHRVLSLQQKTAQQQVGGDGEDARSTASTADGDIADMLQEEPPVALECLCSALVQQLQQEETANVLIRVLAASEREQELVRILDSLDSRQAAEAASSGERAVLHASCTAQLLTEEEAEYGVEAVLHVFSKRHAKTQVGASESSVCVLMEWRIRNTLESQTLADVLPRLSLADTPWQRKKTSDAATSIL</sequence>
<dbReference type="GO" id="GO:0005793">
    <property type="term" value="C:endoplasmic reticulum-Golgi intermediate compartment"/>
    <property type="evidence" value="ECO:0007669"/>
    <property type="project" value="TreeGrafter"/>
</dbReference>
<dbReference type="GO" id="GO:0000139">
    <property type="term" value="C:Golgi membrane"/>
    <property type="evidence" value="ECO:0007669"/>
    <property type="project" value="TreeGrafter"/>
</dbReference>
<dbReference type="InterPro" id="IPR011989">
    <property type="entry name" value="ARM-like"/>
</dbReference>
<dbReference type="Gene3D" id="2.60.40.1480">
    <property type="entry name" value="Coatomer, gamma subunit, appendage domain"/>
    <property type="match status" value="1"/>
</dbReference>
<dbReference type="GO" id="GO:0005198">
    <property type="term" value="F:structural molecule activity"/>
    <property type="evidence" value="ECO:0007669"/>
    <property type="project" value="InterPro"/>
</dbReference>
<dbReference type="GO" id="GO:0006891">
    <property type="term" value="P:intra-Golgi vesicle-mediated transport"/>
    <property type="evidence" value="ECO:0007669"/>
    <property type="project" value="TreeGrafter"/>
</dbReference>
<evidence type="ECO:0000256" key="4">
    <source>
        <dbReference type="ARBA" id="ARBA00023136"/>
    </source>
</evidence>
<keyword evidence="3" id="KW-0653">Protein transport</keyword>
<dbReference type="AlphaFoldDB" id="A0A1D3CYA8"/>
<dbReference type="SUPFAM" id="SSF48371">
    <property type="entry name" value="ARM repeat"/>
    <property type="match status" value="1"/>
</dbReference>
<protein>
    <submittedName>
        <fullName evidence="6">Coatomer gamma 2-subunit</fullName>
    </submittedName>
</protein>
<dbReference type="InterPro" id="IPR013041">
    <property type="entry name" value="Clathrin_app_Ig-like_sf"/>
</dbReference>
<feature type="domain" description="Clathrin/coatomer adaptor adaptin-like N-terminal" evidence="5">
    <location>
        <begin position="217"/>
        <end position="495"/>
    </location>
</feature>
<evidence type="ECO:0000259" key="5">
    <source>
        <dbReference type="Pfam" id="PF01602"/>
    </source>
</evidence>
<dbReference type="InParanoid" id="A0A1D3CYA8"/>
<dbReference type="InterPro" id="IPR002553">
    <property type="entry name" value="Clathrin/coatomer_adapt-like_N"/>
</dbReference>
<evidence type="ECO:0000256" key="3">
    <source>
        <dbReference type="ARBA" id="ARBA00022927"/>
    </source>
</evidence>
<dbReference type="FunCoup" id="A0A1D3CYA8">
    <property type="interactions" value="428"/>
</dbReference>
<dbReference type="GO" id="GO:0006886">
    <property type="term" value="P:intracellular protein transport"/>
    <property type="evidence" value="ECO:0007669"/>
    <property type="project" value="InterPro"/>
</dbReference>
<dbReference type="PANTHER" id="PTHR10261:SF0">
    <property type="entry name" value="COATOMER SUBUNIT GAMMA-2"/>
    <property type="match status" value="1"/>
</dbReference>
<evidence type="ECO:0000313" key="7">
    <source>
        <dbReference type="Proteomes" id="UP000095192"/>
    </source>
</evidence>
<dbReference type="InterPro" id="IPR016024">
    <property type="entry name" value="ARM-type_fold"/>
</dbReference>
<dbReference type="SUPFAM" id="SSF49348">
    <property type="entry name" value="Clathrin adaptor appendage domain"/>
    <property type="match status" value="1"/>
</dbReference>
<reference evidence="6 7" key="1">
    <citation type="journal article" date="2016" name="BMC Genomics">
        <title>Comparative genomics reveals Cyclospora cayetanensis possesses coccidia-like metabolism and invasion components but unique surface antigens.</title>
        <authorList>
            <person name="Liu S."/>
            <person name="Wang L."/>
            <person name="Zheng H."/>
            <person name="Xu Z."/>
            <person name="Roellig D.M."/>
            <person name="Li N."/>
            <person name="Frace M.A."/>
            <person name="Tang K."/>
            <person name="Arrowood M.J."/>
            <person name="Moss D.M."/>
            <person name="Zhang L."/>
            <person name="Feng Y."/>
            <person name="Xiao L."/>
        </authorList>
    </citation>
    <scope>NUCLEOTIDE SEQUENCE [LARGE SCALE GENOMIC DNA]</scope>
    <source>
        <strain evidence="6 7">CHN_HEN01</strain>
    </source>
</reference>
<dbReference type="InterPro" id="IPR037067">
    <property type="entry name" value="Coatomer_gsu_app_sf"/>
</dbReference>
<dbReference type="Pfam" id="PF01602">
    <property type="entry name" value="Adaptin_N"/>
    <property type="match status" value="2"/>
</dbReference>
<dbReference type="GO" id="GO:0009306">
    <property type="term" value="P:protein secretion"/>
    <property type="evidence" value="ECO:0007669"/>
    <property type="project" value="TreeGrafter"/>
</dbReference>
<keyword evidence="4" id="KW-0472">Membrane</keyword>
<evidence type="ECO:0000256" key="1">
    <source>
        <dbReference type="ARBA" id="ARBA00004308"/>
    </source>
</evidence>
<dbReference type="GO" id="GO:0005783">
    <property type="term" value="C:endoplasmic reticulum"/>
    <property type="evidence" value="ECO:0007669"/>
    <property type="project" value="TreeGrafter"/>
</dbReference>
<feature type="domain" description="Clathrin/coatomer adaptor adaptin-like N-terminal" evidence="5">
    <location>
        <begin position="51"/>
        <end position="207"/>
    </location>
</feature>
<keyword evidence="2" id="KW-0813">Transport</keyword>
<keyword evidence="7" id="KW-1185">Reference proteome</keyword>
<dbReference type="GO" id="GO:0006888">
    <property type="term" value="P:endoplasmic reticulum to Golgi vesicle-mediated transport"/>
    <property type="evidence" value="ECO:0007669"/>
    <property type="project" value="TreeGrafter"/>
</dbReference>
<dbReference type="Gene3D" id="1.25.10.10">
    <property type="entry name" value="Leucine-rich Repeat Variant"/>
    <property type="match status" value="1"/>
</dbReference>
<dbReference type="PANTHER" id="PTHR10261">
    <property type="entry name" value="COATOMER SUBUNIT GAMMA"/>
    <property type="match status" value="1"/>
</dbReference>
<evidence type="ECO:0000256" key="2">
    <source>
        <dbReference type="ARBA" id="ARBA00022448"/>
    </source>
</evidence>
<evidence type="ECO:0000313" key="6">
    <source>
        <dbReference type="EMBL" id="OEH76178.1"/>
    </source>
</evidence>
<comment type="caution">
    <text evidence="6">The sequence shown here is derived from an EMBL/GenBank/DDBJ whole genome shotgun (WGS) entry which is preliminary data.</text>
</comment>
<organism evidence="6 7">
    <name type="scientific">Cyclospora cayetanensis</name>
    <dbReference type="NCBI Taxonomy" id="88456"/>
    <lineage>
        <taxon>Eukaryota</taxon>
        <taxon>Sar</taxon>
        <taxon>Alveolata</taxon>
        <taxon>Apicomplexa</taxon>
        <taxon>Conoidasida</taxon>
        <taxon>Coccidia</taxon>
        <taxon>Eucoccidiorida</taxon>
        <taxon>Eimeriorina</taxon>
        <taxon>Eimeriidae</taxon>
        <taxon>Cyclospora</taxon>
    </lineage>
</organism>
<dbReference type="VEuPathDB" id="ToxoDB:cyc_09019"/>
<comment type="subcellular location">
    <subcellularLocation>
        <location evidence="1">Endomembrane system</location>
    </subcellularLocation>
</comment>
<dbReference type="Proteomes" id="UP000095192">
    <property type="component" value="Unassembled WGS sequence"/>
</dbReference>
<dbReference type="EMBL" id="JROU02001517">
    <property type="protein sequence ID" value="OEH76178.1"/>
    <property type="molecule type" value="Genomic_DNA"/>
</dbReference>